<keyword evidence="1" id="KW-0808">Transferase</keyword>
<evidence type="ECO:0000256" key="5">
    <source>
        <dbReference type="ARBA" id="ARBA00034545"/>
    </source>
</evidence>
<reference evidence="10" key="1">
    <citation type="submission" date="2021-02" db="EMBL/GenBank/DDBJ databases">
        <authorList>
            <person name="Nowell W R."/>
        </authorList>
    </citation>
    <scope>NUCLEOTIDE SEQUENCE</scope>
</reference>
<dbReference type="InterPro" id="IPR025714">
    <property type="entry name" value="Methyltranfer_dom"/>
</dbReference>
<keyword evidence="2" id="KW-0949">S-adenosyl-L-methionine</keyword>
<dbReference type="GO" id="GO:0030791">
    <property type="term" value="F:arsenite methyltransferase activity"/>
    <property type="evidence" value="ECO:0007669"/>
    <property type="project" value="UniProtKB-EC"/>
</dbReference>
<dbReference type="Proteomes" id="UP000663852">
    <property type="component" value="Unassembled WGS sequence"/>
</dbReference>
<comment type="catalytic activity">
    <reaction evidence="7">
        <text>arsenic triglutathione + 2 [thioredoxin]-dithiol + 2 S-adenosyl-L-methionine + H2O = dimethylarsinous acid + 2 [thioredoxin]-disulfide + 3 glutathione + 2 S-adenosyl-L-homocysteine + 2 H(+)</text>
        <dbReference type="Rhea" id="RHEA:69464"/>
        <dbReference type="Rhea" id="RHEA-COMP:10698"/>
        <dbReference type="Rhea" id="RHEA-COMP:10700"/>
        <dbReference type="ChEBI" id="CHEBI:15377"/>
        <dbReference type="ChEBI" id="CHEBI:15378"/>
        <dbReference type="ChEBI" id="CHEBI:23808"/>
        <dbReference type="ChEBI" id="CHEBI:29950"/>
        <dbReference type="ChEBI" id="CHEBI:50058"/>
        <dbReference type="ChEBI" id="CHEBI:57856"/>
        <dbReference type="ChEBI" id="CHEBI:57925"/>
        <dbReference type="ChEBI" id="CHEBI:59789"/>
        <dbReference type="ChEBI" id="CHEBI:183640"/>
        <dbReference type="EC" id="2.1.1.137"/>
    </reaction>
</comment>
<name>A0A814L126_ADIRI</name>
<evidence type="ECO:0000256" key="4">
    <source>
        <dbReference type="ARBA" id="ARBA00034521"/>
    </source>
</evidence>
<evidence type="ECO:0000256" key="6">
    <source>
        <dbReference type="ARBA" id="ARBA00047941"/>
    </source>
</evidence>
<dbReference type="Gene3D" id="3.40.50.150">
    <property type="entry name" value="Vaccinia Virus protein VP39"/>
    <property type="match status" value="1"/>
</dbReference>
<evidence type="ECO:0000256" key="3">
    <source>
        <dbReference type="ARBA" id="ARBA00034487"/>
    </source>
</evidence>
<feature type="domain" description="Methyltransferase" evidence="9">
    <location>
        <begin position="63"/>
        <end position="205"/>
    </location>
</feature>
<accession>A0A814L126</accession>
<evidence type="ECO:0000256" key="7">
    <source>
        <dbReference type="ARBA" id="ARBA00047943"/>
    </source>
</evidence>
<dbReference type="EMBL" id="CAJNOJ010000081">
    <property type="protein sequence ID" value="CAF1059539.1"/>
    <property type="molecule type" value="Genomic_DNA"/>
</dbReference>
<dbReference type="InterPro" id="IPR026669">
    <property type="entry name" value="Arsenite_MeTrfase-like"/>
</dbReference>
<comment type="catalytic activity">
    <reaction evidence="8">
        <text>arsenic triglutathione + 3 [thioredoxin]-dithiol + 3 S-adenosyl-L-methionine = trimethylarsine + 3 [thioredoxin]-disulfide + 3 glutathione + 3 S-adenosyl-L-homocysteine + 3 H(+)</text>
        <dbReference type="Rhea" id="RHEA:69432"/>
        <dbReference type="Rhea" id="RHEA-COMP:10698"/>
        <dbReference type="Rhea" id="RHEA-COMP:10700"/>
        <dbReference type="ChEBI" id="CHEBI:15378"/>
        <dbReference type="ChEBI" id="CHEBI:27130"/>
        <dbReference type="ChEBI" id="CHEBI:29950"/>
        <dbReference type="ChEBI" id="CHEBI:50058"/>
        <dbReference type="ChEBI" id="CHEBI:57856"/>
        <dbReference type="ChEBI" id="CHEBI:57925"/>
        <dbReference type="ChEBI" id="CHEBI:59789"/>
        <dbReference type="ChEBI" id="CHEBI:183640"/>
        <dbReference type="EC" id="2.1.1.137"/>
    </reaction>
</comment>
<dbReference type="PANTHER" id="PTHR43675">
    <property type="entry name" value="ARSENITE METHYLTRANSFERASE"/>
    <property type="match status" value="1"/>
</dbReference>
<dbReference type="CDD" id="cd02440">
    <property type="entry name" value="AdoMet_MTases"/>
    <property type="match status" value="1"/>
</dbReference>
<sequence length="350" mass="39687">MSIHENVQDYYGRQLKTSADLKTDACCSKARVPKFISTILEKIHEEVKMKYYGCGLVFPPKLEGCRVLDLGSGAGRDVYILSSLVGEQGYVIGVDMTKEQLETANRFIDYHTQVFGMTTPNVEFRQGRIEQLIDDTKLKTDTFDVVVSNCVVNLSPDKKKVLQQVYEILKPGGEFYFSDVYADRPIPDVLRQDKILWGECLSGAMCENDLITDALNMGFTRPLLVAQQPICINNTELQKLIGDIKFTSRTYRLFKDKSIENSTSDALVTYETPMVHYEDAFQLTESITFKFGDQGQYLNAELVRMLRISRYNEHFRFDSVTDEKKATQSNHSSIQADASSSSCCCRSETC</sequence>
<dbReference type="InterPro" id="IPR029063">
    <property type="entry name" value="SAM-dependent_MTases_sf"/>
</dbReference>
<dbReference type="SUPFAM" id="SSF53335">
    <property type="entry name" value="S-adenosyl-L-methionine-dependent methyltransferases"/>
    <property type="match status" value="1"/>
</dbReference>
<dbReference type="OrthoDB" id="8300214at2759"/>
<comment type="similarity">
    <text evidence="3">Belongs to the methyltransferase superfamily. Arsenite methyltransferase family.</text>
</comment>
<evidence type="ECO:0000313" key="11">
    <source>
        <dbReference type="Proteomes" id="UP000663852"/>
    </source>
</evidence>
<dbReference type="PANTHER" id="PTHR43675:SF8">
    <property type="entry name" value="ARSENITE METHYLTRANSFERASE"/>
    <property type="match status" value="1"/>
</dbReference>
<evidence type="ECO:0000256" key="1">
    <source>
        <dbReference type="ARBA" id="ARBA00022679"/>
    </source>
</evidence>
<dbReference type="Pfam" id="PF13847">
    <property type="entry name" value="Methyltransf_31"/>
    <property type="match status" value="1"/>
</dbReference>
<evidence type="ECO:0000313" key="10">
    <source>
        <dbReference type="EMBL" id="CAF1059539.1"/>
    </source>
</evidence>
<organism evidence="10 11">
    <name type="scientific">Adineta ricciae</name>
    <name type="common">Rotifer</name>
    <dbReference type="NCBI Taxonomy" id="249248"/>
    <lineage>
        <taxon>Eukaryota</taxon>
        <taxon>Metazoa</taxon>
        <taxon>Spiralia</taxon>
        <taxon>Gnathifera</taxon>
        <taxon>Rotifera</taxon>
        <taxon>Eurotatoria</taxon>
        <taxon>Bdelloidea</taxon>
        <taxon>Adinetida</taxon>
        <taxon>Adinetidae</taxon>
        <taxon>Adineta</taxon>
    </lineage>
</organism>
<protein>
    <recommendedName>
        <fullName evidence="5">Arsenite methyltransferase</fullName>
        <ecNumber evidence="4">2.1.1.137</ecNumber>
    </recommendedName>
</protein>
<comment type="catalytic activity">
    <reaction evidence="6">
        <text>arsenic triglutathione + [thioredoxin]-dithiol + S-adenosyl-L-methionine + 2 H2O = methylarsonous acid + [thioredoxin]-disulfide + 3 glutathione + S-adenosyl-L-homocysteine + H(+)</text>
        <dbReference type="Rhea" id="RHEA:69460"/>
        <dbReference type="Rhea" id="RHEA-COMP:10698"/>
        <dbReference type="Rhea" id="RHEA-COMP:10700"/>
        <dbReference type="ChEBI" id="CHEBI:15377"/>
        <dbReference type="ChEBI" id="CHEBI:15378"/>
        <dbReference type="ChEBI" id="CHEBI:17826"/>
        <dbReference type="ChEBI" id="CHEBI:29950"/>
        <dbReference type="ChEBI" id="CHEBI:50058"/>
        <dbReference type="ChEBI" id="CHEBI:57856"/>
        <dbReference type="ChEBI" id="CHEBI:57925"/>
        <dbReference type="ChEBI" id="CHEBI:59789"/>
        <dbReference type="ChEBI" id="CHEBI:183640"/>
        <dbReference type="EC" id="2.1.1.137"/>
    </reaction>
</comment>
<comment type="caution">
    <text evidence="10">The sequence shown here is derived from an EMBL/GenBank/DDBJ whole genome shotgun (WGS) entry which is preliminary data.</text>
</comment>
<dbReference type="AlphaFoldDB" id="A0A814L126"/>
<gene>
    <name evidence="10" type="ORF">EDS130_LOCUS17847</name>
</gene>
<proteinExistence type="inferred from homology"/>
<evidence type="ECO:0000256" key="2">
    <source>
        <dbReference type="ARBA" id="ARBA00022691"/>
    </source>
</evidence>
<dbReference type="EC" id="2.1.1.137" evidence="4"/>
<evidence type="ECO:0000259" key="9">
    <source>
        <dbReference type="Pfam" id="PF13847"/>
    </source>
</evidence>
<evidence type="ECO:0000256" key="8">
    <source>
        <dbReference type="ARBA" id="ARBA00048428"/>
    </source>
</evidence>